<dbReference type="Proteomes" id="UP000007882">
    <property type="component" value="Chromosome"/>
</dbReference>
<protein>
    <submittedName>
        <fullName evidence="1">Uncharacterized protein</fullName>
    </submittedName>
</protein>
<name>I0H757_ACTM4</name>
<gene>
    <name evidence="1" type="ordered locus">AMIS_36240</name>
</gene>
<evidence type="ECO:0000313" key="2">
    <source>
        <dbReference type="Proteomes" id="UP000007882"/>
    </source>
</evidence>
<dbReference type="EMBL" id="AP012319">
    <property type="protein sequence ID" value="BAL88844.1"/>
    <property type="molecule type" value="Genomic_DNA"/>
</dbReference>
<accession>I0H757</accession>
<keyword evidence="2" id="KW-1185">Reference proteome</keyword>
<proteinExistence type="predicted"/>
<dbReference type="KEGG" id="ams:AMIS_36240"/>
<evidence type="ECO:0000313" key="1">
    <source>
        <dbReference type="EMBL" id="BAL88844.1"/>
    </source>
</evidence>
<organism evidence="1 2">
    <name type="scientific">Actinoplanes missouriensis (strain ATCC 14538 / DSM 43046 / CBS 188.64 / JCM 3121 / NBRC 102363 / NCIMB 12654 / NRRL B-3342 / UNCC 431)</name>
    <dbReference type="NCBI Taxonomy" id="512565"/>
    <lineage>
        <taxon>Bacteria</taxon>
        <taxon>Bacillati</taxon>
        <taxon>Actinomycetota</taxon>
        <taxon>Actinomycetes</taxon>
        <taxon>Micromonosporales</taxon>
        <taxon>Micromonosporaceae</taxon>
        <taxon>Actinoplanes</taxon>
    </lineage>
</organism>
<dbReference type="AlphaFoldDB" id="I0H757"/>
<reference evidence="1 2" key="1">
    <citation type="submission" date="2012-02" db="EMBL/GenBank/DDBJ databases">
        <title>Complete genome sequence of Actinoplanes missouriensis 431 (= NBRC 102363).</title>
        <authorList>
            <person name="Ohnishi Y."/>
            <person name="Ishikawa J."/>
            <person name="Sekine M."/>
            <person name="Hosoyama A."/>
            <person name="Harada T."/>
            <person name="Narita H."/>
            <person name="Hata T."/>
            <person name="Konno Y."/>
            <person name="Tutikane K."/>
            <person name="Fujita N."/>
            <person name="Horinouchi S."/>
            <person name="Hayakawa M."/>
        </authorList>
    </citation>
    <scope>NUCLEOTIDE SEQUENCE [LARGE SCALE GENOMIC DNA]</scope>
    <source>
        <strain evidence="2">ATCC 14538 / DSM 43046 / CBS 188.64 / JCM 3121 / NBRC 102363 / NCIMB 12654 / NRRL B-3342 / UNCC 431</strain>
    </source>
</reference>
<dbReference type="HOGENOM" id="CLU_2230704_0_0_11"/>
<sequence length="105" mass="11815">MFGEFIEAKCGRYKFQGESSFAPDLWMSPVVAEVFTGLILVDDRDQELWLSGCLSGYGGLGHEGTRQILEAEGFSTGHLDVAHNYGQFHIRKDLDEPLHVAERRQ</sequence>